<dbReference type="InterPro" id="IPR001621">
    <property type="entry name" value="Ligninase"/>
</dbReference>
<evidence type="ECO:0000256" key="6">
    <source>
        <dbReference type="ARBA" id="ARBA00023004"/>
    </source>
</evidence>
<keyword evidence="5 8" id="KW-0560">Oxidoreductase</keyword>
<keyword evidence="7" id="KW-0325">Glycoprotein</keyword>
<comment type="cofactor">
    <cofactor evidence="8">
        <name>Ca(2+)</name>
        <dbReference type="ChEBI" id="CHEBI:29108"/>
    </cofactor>
    <text evidence="8">Binds 2 calcium ions per subunit.</text>
</comment>
<dbReference type="PRINTS" id="PR00458">
    <property type="entry name" value="PEROXIDASE"/>
</dbReference>
<dbReference type="SUPFAM" id="SSF48113">
    <property type="entry name" value="Heme-dependent peroxidases"/>
    <property type="match status" value="1"/>
</dbReference>
<dbReference type="PROSITE" id="PS00436">
    <property type="entry name" value="PEROXIDASE_2"/>
    <property type="match status" value="1"/>
</dbReference>
<keyword evidence="3" id="KW-0349">Heme</keyword>
<evidence type="ECO:0000256" key="7">
    <source>
        <dbReference type="ARBA" id="ARBA00023180"/>
    </source>
</evidence>
<dbReference type="InterPro" id="IPR002016">
    <property type="entry name" value="Haem_peroxidase"/>
</dbReference>
<evidence type="ECO:0000259" key="10">
    <source>
        <dbReference type="PROSITE" id="PS50873"/>
    </source>
</evidence>
<feature type="compositionally biased region" description="Pro residues" evidence="9">
    <location>
        <begin position="77"/>
        <end position="87"/>
    </location>
</feature>
<evidence type="ECO:0000256" key="8">
    <source>
        <dbReference type="RuleBase" id="RU363051"/>
    </source>
</evidence>
<evidence type="ECO:0000313" key="12">
    <source>
        <dbReference type="Proteomes" id="UP001642405"/>
    </source>
</evidence>
<dbReference type="InterPro" id="IPR044831">
    <property type="entry name" value="Ccp1-like"/>
</dbReference>
<dbReference type="PROSITE" id="PS50873">
    <property type="entry name" value="PEROXIDASE_4"/>
    <property type="match status" value="1"/>
</dbReference>
<evidence type="ECO:0000256" key="2">
    <source>
        <dbReference type="ARBA" id="ARBA00022559"/>
    </source>
</evidence>
<reference evidence="11 12" key="1">
    <citation type="submission" date="2024-01" db="EMBL/GenBank/DDBJ databases">
        <authorList>
            <person name="Allen C."/>
            <person name="Tagirdzhanova G."/>
        </authorList>
    </citation>
    <scope>NUCLEOTIDE SEQUENCE [LARGE SCALE GENOMIC DNA]</scope>
</reference>
<dbReference type="Pfam" id="PF00141">
    <property type="entry name" value="peroxidase"/>
    <property type="match status" value="1"/>
</dbReference>
<dbReference type="PRINTS" id="PR00462">
    <property type="entry name" value="LIGNINASE"/>
</dbReference>
<evidence type="ECO:0000256" key="3">
    <source>
        <dbReference type="ARBA" id="ARBA00022617"/>
    </source>
</evidence>
<dbReference type="Gene3D" id="1.10.520.10">
    <property type="match status" value="1"/>
</dbReference>
<keyword evidence="12" id="KW-1185">Reference proteome</keyword>
<evidence type="ECO:0000256" key="5">
    <source>
        <dbReference type="ARBA" id="ARBA00023002"/>
    </source>
</evidence>
<evidence type="ECO:0000256" key="9">
    <source>
        <dbReference type="SAM" id="MobiDB-lite"/>
    </source>
</evidence>
<dbReference type="PANTHER" id="PTHR31356:SF66">
    <property type="entry name" value="CATALASE-PEROXIDASE"/>
    <property type="match status" value="1"/>
</dbReference>
<keyword evidence="6" id="KW-0408">Iron</keyword>
<name>A0ABP0CDK0_9PEZI</name>
<gene>
    <name evidence="11" type="ORF">SCUCBS95973_007384</name>
</gene>
<evidence type="ECO:0000256" key="1">
    <source>
        <dbReference type="ARBA" id="ARBA00006089"/>
    </source>
</evidence>
<accession>A0ABP0CDK0</accession>
<dbReference type="InterPro" id="IPR019794">
    <property type="entry name" value="Peroxidases_AS"/>
</dbReference>
<dbReference type="EC" id="1.11.1.-" evidence="8"/>
<feature type="domain" description="Plant heme peroxidase family profile" evidence="10">
    <location>
        <begin position="237"/>
        <end position="310"/>
    </location>
</feature>
<protein>
    <recommendedName>
        <fullName evidence="8">Peroxidase</fullName>
        <ecNumber evidence="8">1.11.1.-</ecNumber>
    </recommendedName>
</protein>
<dbReference type="EMBL" id="CAWUHB010000051">
    <property type="protein sequence ID" value="CAK7229893.1"/>
    <property type="molecule type" value="Genomic_DNA"/>
</dbReference>
<dbReference type="InterPro" id="IPR010255">
    <property type="entry name" value="Haem_peroxidase_sf"/>
</dbReference>
<feature type="chain" id="PRO_5044965938" description="Peroxidase" evidence="8">
    <location>
        <begin position="20"/>
        <end position="408"/>
    </location>
</feature>
<organism evidence="11 12">
    <name type="scientific">Sporothrix curviconia</name>
    <dbReference type="NCBI Taxonomy" id="1260050"/>
    <lineage>
        <taxon>Eukaryota</taxon>
        <taxon>Fungi</taxon>
        <taxon>Dikarya</taxon>
        <taxon>Ascomycota</taxon>
        <taxon>Pezizomycotina</taxon>
        <taxon>Sordariomycetes</taxon>
        <taxon>Sordariomycetidae</taxon>
        <taxon>Ophiostomatales</taxon>
        <taxon>Ophiostomataceae</taxon>
        <taxon>Sporothrix</taxon>
    </lineage>
</organism>
<dbReference type="PANTHER" id="PTHR31356">
    <property type="entry name" value="THYLAKOID LUMENAL 29 KDA PROTEIN, CHLOROPLASTIC-RELATED"/>
    <property type="match status" value="1"/>
</dbReference>
<proteinExistence type="inferred from homology"/>
<evidence type="ECO:0000256" key="4">
    <source>
        <dbReference type="ARBA" id="ARBA00022723"/>
    </source>
</evidence>
<feature type="compositionally biased region" description="Low complexity" evidence="9">
    <location>
        <begin position="89"/>
        <end position="148"/>
    </location>
</feature>
<dbReference type="Gene3D" id="1.10.420.10">
    <property type="entry name" value="Peroxidase, domain 2"/>
    <property type="match status" value="1"/>
</dbReference>
<comment type="similarity">
    <text evidence="1 8">Belongs to the peroxidase family. Ligninase subfamily.</text>
</comment>
<comment type="caution">
    <text evidence="11">The sequence shown here is derived from an EMBL/GenBank/DDBJ whole genome shotgun (WGS) entry which is preliminary data.</text>
</comment>
<feature type="signal peptide" evidence="8">
    <location>
        <begin position="1"/>
        <end position="19"/>
    </location>
</feature>
<keyword evidence="2 8" id="KW-0575">Peroxidase</keyword>
<sequence length="408" mass="42095">MHASLFVAALVAAAGPAAAWPGMTPGAAGAAAHGSHHARFHNTDMYKEIVRAAAVAEAQEKKLLARGQSHGQVAVPPGNPCKMPPSQPTTTSTQKITTSTSTSSISSSSISTSSTSTSSVSTSSTSTSFISTMSTSTSSTSTTSATPSPASCSVWAQVGKAVQPSFRDGNGCSALARGAIRLGFHDAGAWNTSVAWGGADGSILLNASELARSENAGLGDIATQTIAWYNQWKGQGVGMADLIQFSAIVATVTCPLGPRVQFYAGRADDARAAVDGLLPSAFDTAPNLIALFQAKTFSAADLVALVGAHSTSQQFFTDPAEAGDAQDSTPGVWDTKFYAETAQRTAPAGVYRFPSDVALAGDSQTSGTWRAMNNQRRWDTAYADAYFRMSLLGVDNVDSLVDCTASIP</sequence>
<dbReference type="Proteomes" id="UP001642405">
    <property type="component" value="Unassembled WGS sequence"/>
</dbReference>
<keyword evidence="8" id="KW-0732">Signal</keyword>
<evidence type="ECO:0000313" key="11">
    <source>
        <dbReference type="EMBL" id="CAK7229893.1"/>
    </source>
</evidence>
<keyword evidence="8" id="KW-0106">Calcium</keyword>
<feature type="region of interest" description="Disordered" evidence="9">
    <location>
        <begin position="66"/>
        <end position="149"/>
    </location>
</feature>
<keyword evidence="4 8" id="KW-0479">Metal-binding</keyword>